<comment type="caution">
    <text evidence="1">The sequence shown here is derived from an EMBL/GenBank/DDBJ whole genome shotgun (WGS) entry which is preliminary data.</text>
</comment>
<dbReference type="AlphaFoldDB" id="A0ABD2MIZ4"/>
<gene>
    <name evidence="1" type="ORF">HHI36_010455</name>
</gene>
<protein>
    <submittedName>
        <fullName evidence="1">Uncharacterized protein</fullName>
    </submittedName>
</protein>
<evidence type="ECO:0000313" key="2">
    <source>
        <dbReference type="Proteomes" id="UP001516400"/>
    </source>
</evidence>
<sequence length="240" mass="27514">MKSISWSCKDCESIGGDIASLKSVIVSLQSEIVALKETVKSNPSNSVNFCEQAWEELLLEFEERDERKSNITMYGLPKQPSGIAKENDEVNTIIESINPDVRSDGVRMQRLYKFTATSNKPRPIKIIFSDNHETRQLQLSPLFVLVLYAPPTTDTATYGLFFDAPSSLDIILDKQWLIVEDFNVPSYVEHLIDARDISYSMFSETLALMQYNEIRNKNKRILDFPFSNGNCRMRLMLRCH</sequence>
<evidence type="ECO:0000313" key="1">
    <source>
        <dbReference type="EMBL" id="KAL3266275.1"/>
    </source>
</evidence>
<keyword evidence="2" id="KW-1185">Reference proteome</keyword>
<dbReference type="Proteomes" id="UP001516400">
    <property type="component" value="Unassembled WGS sequence"/>
</dbReference>
<organism evidence="1 2">
    <name type="scientific">Cryptolaemus montrouzieri</name>
    <dbReference type="NCBI Taxonomy" id="559131"/>
    <lineage>
        <taxon>Eukaryota</taxon>
        <taxon>Metazoa</taxon>
        <taxon>Ecdysozoa</taxon>
        <taxon>Arthropoda</taxon>
        <taxon>Hexapoda</taxon>
        <taxon>Insecta</taxon>
        <taxon>Pterygota</taxon>
        <taxon>Neoptera</taxon>
        <taxon>Endopterygota</taxon>
        <taxon>Coleoptera</taxon>
        <taxon>Polyphaga</taxon>
        <taxon>Cucujiformia</taxon>
        <taxon>Coccinelloidea</taxon>
        <taxon>Coccinellidae</taxon>
        <taxon>Scymninae</taxon>
        <taxon>Scymnini</taxon>
        <taxon>Cryptolaemus</taxon>
    </lineage>
</organism>
<reference evidence="1 2" key="1">
    <citation type="journal article" date="2021" name="BMC Biol.">
        <title>Horizontally acquired antibacterial genes associated with adaptive radiation of ladybird beetles.</title>
        <authorList>
            <person name="Li H.S."/>
            <person name="Tang X.F."/>
            <person name="Huang Y.H."/>
            <person name="Xu Z.Y."/>
            <person name="Chen M.L."/>
            <person name="Du X.Y."/>
            <person name="Qiu B.Y."/>
            <person name="Chen P.T."/>
            <person name="Zhang W."/>
            <person name="Slipinski A."/>
            <person name="Escalona H.E."/>
            <person name="Waterhouse R.M."/>
            <person name="Zwick A."/>
            <person name="Pang H."/>
        </authorList>
    </citation>
    <scope>NUCLEOTIDE SEQUENCE [LARGE SCALE GENOMIC DNA]</scope>
    <source>
        <strain evidence="1">SYSU2018</strain>
    </source>
</reference>
<dbReference type="EMBL" id="JABFTP020000001">
    <property type="protein sequence ID" value="KAL3266275.1"/>
    <property type="molecule type" value="Genomic_DNA"/>
</dbReference>
<accession>A0ABD2MIZ4</accession>
<proteinExistence type="predicted"/>
<name>A0ABD2MIZ4_9CUCU</name>